<accession>A0A6C0DNQ9</accession>
<organism evidence="1">
    <name type="scientific">viral metagenome</name>
    <dbReference type="NCBI Taxonomy" id="1070528"/>
    <lineage>
        <taxon>unclassified sequences</taxon>
        <taxon>metagenomes</taxon>
        <taxon>organismal metagenomes</taxon>
    </lineage>
</organism>
<dbReference type="EMBL" id="MN739658">
    <property type="protein sequence ID" value="QHT18558.1"/>
    <property type="molecule type" value="Genomic_DNA"/>
</dbReference>
<protein>
    <submittedName>
        <fullName evidence="1">Uncharacterized protein</fullName>
    </submittedName>
</protein>
<name>A0A6C0DNQ9_9ZZZZ</name>
<sequence length="137" mass="14993">MATVAHPRTSSNNQAGTRGLSAADWTRLMRLKGAKTYATDIAANTDVNIPTTSQTPHSVPMLIPRTTGGSRIRRTNGQWLDFKASQNADYIVSTTHANNTNAKNLKLTRLCNCTTVSLNVDRTGCIKCGVYRHKTMQ</sequence>
<dbReference type="AlphaFoldDB" id="A0A6C0DNQ9"/>
<proteinExistence type="predicted"/>
<reference evidence="1" key="1">
    <citation type="journal article" date="2020" name="Nature">
        <title>Giant virus diversity and host interactions through global metagenomics.</title>
        <authorList>
            <person name="Schulz F."/>
            <person name="Roux S."/>
            <person name="Paez-Espino D."/>
            <person name="Jungbluth S."/>
            <person name="Walsh D.A."/>
            <person name="Denef V.J."/>
            <person name="McMahon K.D."/>
            <person name="Konstantinidis K.T."/>
            <person name="Eloe-Fadrosh E.A."/>
            <person name="Kyrpides N.C."/>
            <person name="Woyke T."/>
        </authorList>
    </citation>
    <scope>NUCLEOTIDE SEQUENCE</scope>
    <source>
        <strain evidence="1">GVMAG-M-3300023174-47</strain>
    </source>
</reference>
<evidence type="ECO:0000313" key="1">
    <source>
        <dbReference type="EMBL" id="QHT18558.1"/>
    </source>
</evidence>